<organism evidence="2 3">
    <name type="scientific">Favolaschia claudopus</name>
    <dbReference type="NCBI Taxonomy" id="2862362"/>
    <lineage>
        <taxon>Eukaryota</taxon>
        <taxon>Fungi</taxon>
        <taxon>Dikarya</taxon>
        <taxon>Basidiomycota</taxon>
        <taxon>Agaricomycotina</taxon>
        <taxon>Agaricomycetes</taxon>
        <taxon>Agaricomycetidae</taxon>
        <taxon>Agaricales</taxon>
        <taxon>Marasmiineae</taxon>
        <taxon>Mycenaceae</taxon>
        <taxon>Favolaschia</taxon>
    </lineage>
</organism>
<feature type="compositionally biased region" description="Basic and acidic residues" evidence="1">
    <location>
        <begin position="411"/>
        <end position="442"/>
    </location>
</feature>
<feature type="non-terminal residue" evidence="2">
    <location>
        <position position="1"/>
    </location>
</feature>
<protein>
    <submittedName>
        <fullName evidence="2">Uncharacterized protein</fullName>
    </submittedName>
</protein>
<comment type="caution">
    <text evidence="2">The sequence shown here is derived from an EMBL/GenBank/DDBJ whole genome shotgun (WGS) entry which is preliminary data.</text>
</comment>
<evidence type="ECO:0000313" key="2">
    <source>
        <dbReference type="EMBL" id="KAK6996595.1"/>
    </source>
</evidence>
<keyword evidence="3" id="KW-1185">Reference proteome</keyword>
<proteinExistence type="predicted"/>
<feature type="compositionally biased region" description="Acidic residues" evidence="1">
    <location>
        <begin position="377"/>
        <end position="387"/>
    </location>
</feature>
<evidence type="ECO:0000256" key="1">
    <source>
        <dbReference type="SAM" id="MobiDB-lite"/>
    </source>
</evidence>
<dbReference type="EMBL" id="JAWWNJ010000096">
    <property type="protein sequence ID" value="KAK6996595.1"/>
    <property type="molecule type" value="Genomic_DNA"/>
</dbReference>
<feature type="compositionally biased region" description="Low complexity" evidence="1">
    <location>
        <begin position="362"/>
        <end position="376"/>
    </location>
</feature>
<gene>
    <name evidence="2" type="ORF">R3P38DRAFT_2477505</name>
</gene>
<name>A0AAV9ZZW7_9AGAR</name>
<feature type="non-terminal residue" evidence="2">
    <location>
        <position position="460"/>
    </location>
</feature>
<sequence length="460" mass="52306">KRNWTRKEKKDRQNLKLWAEGARESILNPHLAGYTDALERGWRAERDYVRDVCREFHARISWRLADDEEPDVPLPDYDPLAEVEAEELDEEEAKAKRERIDTMNARINRWLKYRARKLQQRHPMTRDRTKDPWGLYLAKLAGITSPPKARQAFQQYMHESYDAEIKPVVEARWRSSALEEDGVTLRTSKGPDAPFRAQVARELFKELSNEEQKALGDRAKKVAKQEREEYMAKMKGPVSKDPEDRQRCIDALGVFAQEFFKGVHEYTGMYSFCVFGGPVPAFDGDLRTLTVAWGRNIIEKLTFPQWAKERFGKEVLEFMREWLLTAFTEAECSEAVLPKGNGEDVLARAKYTIDDEWKGGNDSASDSDSSAGSGSDTDSESSSEDSSDSSSDSDGGGEGDSGSDTATDGGAGERDKGKAKSKQKERERKRARAKANEKAKAEARKRKTKDGEKKEKRKQK</sequence>
<accession>A0AAV9ZZW7</accession>
<reference evidence="2 3" key="1">
    <citation type="journal article" date="2024" name="J Genomics">
        <title>Draft genome sequencing and assembly of Favolaschia claudopus CIRM-BRFM 2984 isolated from oak limbs.</title>
        <authorList>
            <person name="Navarro D."/>
            <person name="Drula E."/>
            <person name="Chaduli D."/>
            <person name="Cazenave R."/>
            <person name="Ahrendt S."/>
            <person name="Wang J."/>
            <person name="Lipzen A."/>
            <person name="Daum C."/>
            <person name="Barry K."/>
            <person name="Grigoriev I.V."/>
            <person name="Favel A."/>
            <person name="Rosso M.N."/>
            <person name="Martin F."/>
        </authorList>
    </citation>
    <scope>NUCLEOTIDE SEQUENCE [LARGE SCALE GENOMIC DNA]</scope>
    <source>
        <strain evidence="2 3">CIRM-BRFM 2984</strain>
    </source>
</reference>
<feature type="region of interest" description="Disordered" evidence="1">
    <location>
        <begin position="356"/>
        <end position="460"/>
    </location>
</feature>
<evidence type="ECO:0000313" key="3">
    <source>
        <dbReference type="Proteomes" id="UP001362999"/>
    </source>
</evidence>
<dbReference type="Proteomes" id="UP001362999">
    <property type="component" value="Unassembled WGS sequence"/>
</dbReference>
<dbReference type="AlphaFoldDB" id="A0AAV9ZZW7"/>